<dbReference type="GO" id="GO:0005960">
    <property type="term" value="C:glycine cleavage complex"/>
    <property type="evidence" value="ECO:0007669"/>
    <property type="project" value="InterPro"/>
</dbReference>
<sequence length="125" mass="13383">MIPDTLKYTKSHEWVLKLDDGAVRIGLTDYAQQELGDLVFVDLPQVGDAVTAGESCCEVESVKAVSPVYSPVSGTVRAVNEALLDAPETINNAPYDAWLIEVENVSGTGELLGAAAYEQVIAEEK</sequence>
<proteinExistence type="inferred from homology"/>
<dbReference type="GO" id="GO:0009249">
    <property type="term" value="P:protein lipoylation"/>
    <property type="evidence" value="ECO:0007669"/>
    <property type="project" value="TreeGrafter"/>
</dbReference>
<name>A0A9D1S525_9FIRM</name>
<reference evidence="6" key="1">
    <citation type="submission" date="2020-10" db="EMBL/GenBank/DDBJ databases">
        <authorList>
            <person name="Gilroy R."/>
        </authorList>
    </citation>
    <scope>NUCLEOTIDE SEQUENCE</scope>
    <source>
        <strain evidence="6">ChiSxjej2B14-8506</strain>
    </source>
</reference>
<accession>A0A9D1S525</accession>
<dbReference type="AlphaFoldDB" id="A0A9D1S525"/>
<feature type="modified residue" description="N6-lipoyllysine" evidence="3 4">
    <location>
        <position position="63"/>
    </location>
</feature>
<dbReference type="GO" id="GO:0005737">
    <property type="term" value="C:cytoplasm"/>
    <property type="evidence" value="ECO:0007669"/>
    <property type="project" value="TreeGrafter"/>
</dbReference>
<dbReference type="NCBIfam" id="TIGR00527">
    <property type="entry name" value="gcvH"/>
    <property type="match status" value="1"/>
</dbReference>
<dbReference type="InterPro" id="IPR017453">
    <property type="entry name" value="GCV_H_sub"/>
</dbReference>
<dbReference type="Pfam" id="PF01597">
    <property type="entry name" value="GCV_H"/>
    <property type="match status" value="1"/>
</dbReference>
<evidence type="ECO:0000256" key="1">
    <source>
        <dbReference type="ARBA" id="ARBA00009249"/>
    </source>
</evidence>
<dbReference type="InterPro" id="IPR002930">
    <property type="entry name" value="GCV_H"/>
</dbReference>
<dbReference type="PANTHER" id="PTHR11715">
    <property type="entry name" value="GLYCINE CLEAVAGE SYSTEM H PROTEIN"/>
    <property type="match status" value="1"/>
</dbReference>
<evidence type="ECO:0000256" key="3">
    <source>
        <dbReference type="HAMAP-Rule" id="MF_00272"/>
    </source>
</evidence>
<gene>
    <name evidence="3 6" type="primary">gcvH</name>
    <name evidence="6" type="ORF">IAC59_08270</name>
</gene>
<dbReference type="PROSITE" id="PS50968">
    <property type="entry name" value="BIOTINYL_LIPOYL"/>
    <property type="match status" value="1"/>
</dbReference>
<dbReference type="InterPro" id="IPR033753">
    <property type="entry name" value="GCV_H/Fam206"/>
</dbReference>
<dbReference type="PROSITE" id="PS00189">
    <property type="entry name" value="LIPOYL"/>
    <property type="match status" value="1"/>
</dbReference>
<dbReference type="Gene3D" id="2.40.50.100">
    <property type="match status" value="1"/>
</dbReference>
<evidence type="ECO:0000259" key="5">
    <source>
        <dbReference type="PROSITE" id="PS50968"/>
    </source>
</evidence>
<feature type="domain" description="Lipoyl-binding" evidence="5">
    <location>
        <begin position="22"/>
        <end position="103"/>
    </location>
</feature>
<protein>
    <recommendedName>
        <fullName evidence="3">Glycine cleavage system H protein</fullName>
    </recommendedName>
</protein>
<reference evidence="6" key="2">
    <citation type="journal article" date="2021" name="PeerJ">
        <title>Extensive microbial diversity within the chicken gut microbiome revealed by metagenomics and culture.</title>
        <authorList>
            <person name="Gilroy R."/>
            <person name="Ravi A."/>
            <person name="Getino M."/>
            <person name="Pursley I."/>
            <person name="Horton D.L."/>
            <person name="Alikhan N.F."/>
            <person name="Baker D."/>
            <person name="Gharbi K."/>
            <person name="Hall N."/>
            <person name="Watson M."/>
            <person name="Adriaenssens E.M."/>
            <person name="Foster-Nyarko E."/>
            <person name="Jarju S."/>
            <person name="Secka A."/>
            <person name="Antonio M."/>
            <person name="Oren A."/>
            <person name="Chaudhuri R.R."/>
            <person name="La Ragione R."/>
            <person name="Hildebrand F."/>
            <person name="Pallen M.J."/>
        </authorList>
    </citation>
    <scope>NUCLEOTIDE SEQUENCE</scope>
    <source>
        <strain evidence="6">ChiSxjej2B14-8506</strain>
    </source>
</reference>
<comment type="subunit">
    <text evidence="3">The glycine cleavage system is composed of four proteins: P, T, L and H.</text>
</comment>
<dbReference type="HAMAP" id="MF_00272">
    <property type="entry name" value="GcvH"/>
    <property type="match status" value="1"/>
</dbReference>
<organism evidence="6 7">
    <name type="scientific">Candidatus Fimadaptatus faecigallinarum</name>
    <dbReference type="NCBI Taxonomy" id="2840814"/>
    <lineage>
        <taxon>Bacteria</taxon>
        <taxon>Bacillati</taxon>
        <taxon>Bacillota</taxon>
        <taxon>Clostridia</taxon>
        <taxon>Eubacteriales</taxon>
        <taxon>Candidatus Fimadaptatus</taxon>
    </lineage>
</organism>
<dbReference type="InterPro" id="IPR011053">
    <property type="entry name" value="Single_hybrid_motif"/>
</dbReference>
<dbReference type="CDD" id="cd06848">
    <property type="entry name" value="GCS_H"/>
    <property type="match status" value="1"/>
</dbReference>
<dbReference type="NCBIfam" id="NF002270">
    <property type="entry name" value="PRK01202.1"/>
    <property type="match status" value="1"/>
</dbReference>
<dbReference type="InterPro" id="IPR003016">
    <property type="entry name" value="2-oxoA_DH_lipoyl-BS"/>
</dbReference>
<evidence type="ECO:0000313" key="7">
    <source>
        <dbReference type="Proteomes" id="UP000824123"/>
    </source>
</evidence>
<dbReference type="InterPro" id="IPR000089">
    <property type="entry name" value="Biotin_lipoyl"/>
</dbReference>
<evidence type="ECO:0000256" key="2">
    <source>
        <dbReference type="ARBA" id="ARBA00022823"/>
    </source>
</evidence>
<keyword evidence="2 3" id="KW-0450">Lipoyl</keyword>
<dbReference type="GO" id="GO:0019464">
    <property type="term" value="P:glycine decarboxylation via glycine cleavage system"/>
    <property type="evidence" value="ECO:0007669"/>
    <property type="project" value="UniProtKB-UniRule"/>
</dbReference>
<dbReference type="EMBL" id="DVNK01000051">
    <property type="protein sequence ID" value="HIU47240.1"/>
    <property type="molecule type" value="Genomic_DNA"/>
</dbReference>
<comment type="similarity">
    <text evidence="1 3">Belongs to the GcvH family.</text>
</comment>
<evidence type="ECO:0000256" key="4">
    <source>
        <dbReference type="PIRSR" id="PIRSR617453-50"/>
    </source>
</evidence>
<evidence type="ECO:0000313" key="6">
    <source>
        <dbReference type="EMBL" id="HIU47240.1"/>
    </source>
</evidence>
<dbReference type="Proteomes" id="UP000824123">
    <property type="component" value="Unassembled WGS sequence"/>
</dbReference>
<dbReference type="PANTHER" id="PTHR11715:SF3">
    <property type="entry name" value="GLYCINE CLEAVAGE SYSTEM H PROTEIN-RELATED"/>
    <property type="match status" value="1"/>
</dbReference>
<comment type="cofactor">
    <cofactor evidence="3">
        <name>(R)-lipoate</name>
        <dbReference type="ChEBI" id="CHEBI:83088"/>
    </cofactor>
    <text evidence="3">Binds 1 lipoyl cofactor covalently.</text>
</comment>
<dbReference type="SUPFAM" id="SSF51230">
    <property type="entry name" value="Single hybrid motif"/>
    <property type="match status" value="1"/>
</dbReference>
<comment type="function">
    <text evidence="3">The glycine cleavage system catalyzes the degradation of glycine. The H protein shuttles the methylamine group of glycine from the P protein to the T protein.</text>
</comment>
<comment type="caution">
    <text evidence="6">The sequence shown here is derived from an EMBL/GenBank/DDBJ whole genome shotgun (WGS) entry which is preliminary data.</text>
</comment>